<sequence>MVIGSVNSSVSSRGNQCILLSLPSGWLASILAQSALCPMDRAEYVLILVESQLVGLMGLASHLSILQLWTKSTVECKFDLALFNIYWYILDGRYKDPIVRYEKENVPPIFGSGVDEGTYSIDTDGSLIISNVTTINQTTYKVVAYDRKYQTYEDLHITVQTIVMSDKYPRINVCENQRTCLIKSSSLNNLNCSFGNARPAVELRWYIQHEGYTETVEGTKSYISDGKFTFTSVLTMQSGYVFKEPLTHLVCKARGLAVGANVVESSVYIDNPSEWNDIVSINKQYQINTEAQLLCVEHGIPYTYIWEKTIADVTELLIFSVDGKQHVNKATPSWRVNDIGDLILSEVDLTSEGTYTCKYFDGMFFGASATIVTVLVAPSPPFLLVDSCAQSTHSCDIVIQPNKVNTTLTCEVTGVYPELSLEFINYFPSEVKLWSQTQFSSFRNNRYNVRVSAVVQPLQNFICSVEKFIVCNAFGPGASSLTNPEKEIQISYVPSMCKKPKKTVVCNRVNLMIG</sequence>
<dbReference type="SUPFAM" id="SSF48726">
    <property type="entry name" value="Immunoglobulin"/>
    <property type="match status" value="2"/>
</dbReference>
<dbReference type="OrthoDB" id="10656692at2759"/>
<dbReference type="InterPro" id="IPR013783">
    <property type="entry name" value="Ig-like_fold"/>
</dbReference>
<comment type="caution">
    <text evidence="2">The sequence shown here is derived from an EMBL/GenBank/DDBJ whole genome shotgun (WGS) entry which is preliminary data.</text>
</comment>
<dbReference type="EMBL" id="MRZV01000968">
    <property type="protein sequence ID" value="PIK42007.1"/>
    <property type="molecule type" value="Genomic_DNA"/>
</dbReference>
<reference evidence="2 3" key="1">
    <citation type="journal article" date="2017" name="PLoS Biol.">
        <title>The sea cucumber genome provides insights into morphological evolution and visceral regeneration.</title>
        <authorList>
            <person name="Zhang X."/>
            <person name="Sun L."/>
            <person name="Yuan J."/>
            <person name="Sun Y."/>
            <person name="Gao Y."/>
            <person name="Zhang L."/>
            <person name="Li S."/>
            <person name="Dai H."/>
            <person name="Hamel J.F."/>
            <person name="Liu C."/>
            <person name="Yu Y."/>
            <person name="Liu S."/>
            <person name="Lin W."/>
            <person name="Guo K."/>
            <person name="Jin S."/>
            <person name="Xu P."/>
            <person name="Storey K.B."/>
            <person name="Huan P."/>
            <person name="Zhang T."/>
            <person name="Zhou Y."/>
            <person name="Zhang J."/>
            <person name="Lin C."/>
            <person name="Li X."/>
            <person name="Xing L."/>
            <person name="Huo D."/>
            <person name="Sun M."/>
            <person name="Wang L."/>
            <person name="Mercier A."/>
            <person name="Li F."/>
            <person name="Yang H."/>
            <person name="Xiang J."/>
        </authorList>
    </citation>
    <scope>NUCLEOTIDE SEQUENCE [LARGE SCALE GENOMIC DNA]</scope>
    <source>
        <strain evidence="2">Shaxun</strain>
        <tissue evidence="2">Muscle</tissue>
    </source>
</reference>
<dbReference type="AlphaFoldDB" id="A0A2G8K1X2"/>
<dbReference type="PROSITE" id="PS50835">
    <property type="entry name" value="IG_LIKE"/>
    <property type="match status" value="1"/>
</dbReference>
<dbReference type="InterPro" id="IPR007110">
    <property type="entry name" value="Ig-like_dom"/>
</dbReference>
<gene>
    <name evidence="2" type="ORF">BSL78_21129</name>
</gene>
<accession>A0A2G8K1X2</accession>
<evidence type="ECO:0000259" key="1">
    <source>
        <dbReference type="PROSITE" id="PS50835"/>
    </source>
</evidence>
<protein>
    <recommendedName>
        <fullName evidence="1">Ig-like domain-containing protein</fullName>
    </recommendedName>
</protein>
<keyword evidence="3" id="KW-1185">Reference proteome</keyword>
<proteinExistence type="predicted"/>
<dbReference type="Gene3D" id="2.60.40.10">
    <property type="entry name" value="Immunoglobulins"/>
    <property type="match status" value="2"/>
</dbReference>
<evidence type="ECO:0000313" key="2">
    <source>
        <dbReference type="EMBL" id="PIK42007.1"/>
    </source>
</evidence>
<evidence type="ECO:0000313" key="3">
    <source>
        <dbReference type="Proteomes" id="UP000230750"/>
    </source>
</evidence>
<dbReference type="Proteomes" id="UP000230750">
    <property type="component" value="Unassembled WGS sequence"/>
</dbReference>
<organism evidence="2 3">
    <name type="scientific">Stichopus japonicus</name>
    <name type="common">Sea cucumber</name>
    <dbReference type="NCBI Taxonomy" id="307972"/>
    <lineage>
        <taxon>Eukaryota</taxon>
        <taxon>Metazoa</taxon>
        <taxon>Echinodermata</taxon>
        <taxon>Eleutherozoa</taxon>
        <taxon>Echinozoa</taxon>
        <taxon>Holothuroidea</taxon>
        <taxon>Aspidochirotacea</taxon>
        <taxon>Aspidochirotida</taxon>
        <taxon>Stichopodidae</taxon>
        <taxon>Apostichopus</taxon>
    </lineage>
</organism>
<dbReference type="InterPro" id="IPR036179">
    <property type="entry name" value="Ig-like_dom_sf"/>
</dbReference>
<feature type="domain" description="Ig-like" evidence="1">
    <location>
        <begin position="169"/>
        <end position="268"/>
    </location>
</feature>
<name>A0A2G8K1X2_STIJA</name>